<dbReference type="InterPro" id="IPR000195">
    <property type="entry name" value="Rab-GAP-TBC_dom"/>
</dbReference>
<gene>
    <name evidence="4" type="ORF">IE077_002146</name>
</gene>
<evidence type="ECO:0000256" key="2">
    <source>
        <dbReference type="SAM" id="MobiDB-lite"/>
    </source>
</evidence>
<evidence type="ECO:0000259" key="3">
    <source>
        <dbReference type="PROSITE" id="PS50086"/>
    </source>
</evidence>
<dbReference type="Gene3D" id="1.10.8.270">
    <property type="entry name" value="putative rabgap domain of human tbc1 domain family member 14 like domains"/>
    <property type="match status" value="1"/>
</dbReference>
<protein>
    <submittedName>
        <fullName evidence="4">TBC domain-containing protein</fullName>
    </submittedName>
</protein>
<dbReference type="Pfam" id="PF00566">
    <property type="entry name" value="RabGAP-TBC"/>
    <property type="match status" value="1"/>
</dbReference>
<feature type="domain" description="Rab-GAP TBC" evidence="3">
    <location>
        <begin position="165"/>
        <end position="502"/>
    </location>
</feature>
<dbReference type="Gene3D" id="1.10.472.80">
    <property type="entry name" value="Ypt/Rab-GAP domain of gyp1p, domain 3"/>
    <property type="match status" value="1"/>
</dbReference>
<reference evidence="4 5" key="1">
    <citation type="journal article" date="2020" name="bioRxiv">
        <title>Metabolic contributions of an alphaproteobacterial endosymbiont in the apicomplexan Cardiosporidium cionae.</title>
        <authorList>
            <person name="Hunter E.S."/>
            <person name="Paight C.J."/>
            <person name="Lane C.E."/>
        </authorList>
    </citation>
    <scope>NUCLEOTIDE SEQUENCE [LARGE SCALE GENOMIC DNA]</scope>
    <source>
        <strain evidence="4">ESH_2018</strain>
    </source>
</reference>
<comment type="caution">
    <text evidence="4">The sequence shown here is derived from an EMBL/GenBank/DDBJ whole genome shotgun (WGS) entry which is preliminary data.</text>
</comment>
<dbReference type="InterPro" id="IPR035969">
    <property type="entry name" value="Rab-GAP_TBC_sf"/>
</dbReference>
<evidence type="ECO:0000313" key="4">
    <source>
        <dbReference type="EMBL" id="KAF8821329.1"/>
    </source>
</evidence>
<keyword evidence="1" id="KW-0175">Coiled coil</keyword>
<dbReference type="EMBL" id="JADAQX010000193">
    <property type="protein sequence ID" value="KAF8821329.1"/>
    <property type="molecule type" value="Genomic_DNA"/>
</dbReference>
<evidence type="ECO:0000256" key="1">
    <source>
        <dbReference type="SAM" id="Coils"/>
    </source>
</evidence>
<feature type="region of interest" description="Disordered" evidence="2">
    <location>
        <begin position="690"/>
        <end position="721"/>
    </location>
</feature>
<dbReference type="PROSITE" id="PS50086">
    <property type="entry name" value="TBC_RABGAP"/>
    <property type="match status" value="1"/>
</dbReference>
<feature type="coiled-coil region" evidence="1">
    <location>
        <begin position="31"/>
        <end position="83"/>
    </location>
</feature>
<accession>A0ABQ7JBJ5</accession>
<dbReference type="PANTHER" id="PTHR47219">
    <property type="entry name" value="RAB GTPASE-ACTIVATING PROTEIN 1-LIKE"/>
    <property type="match status" value="1"/>
</dbReference>
<dbReference type="Proteomes" id="UP000823046">
    <property type="component" value="Unassembled WGS sequence"/>
</dbReference>
<dbReference type="PANTHER" id="PTHR47219:SF9">
    <property type="entry name" value="GTPASE ACTIVATING PROTEIN AND CENTROSOME-ASSOCIATED, ISOFORM B"/>
    <property type="match status" value="1"/>
</dbReference>
<organism evidence="4 5">
    <name type="scientific">Cardiosporidium cionae</name>
    <dbReference type="NCBI Taxonomy" id="476202"/>
    <lineage>
        <taxon>Eukaryota</taxon>
        <taxon>Sar</taxon>
        <taxon>Alveolata</taxon>
        <taxon>Apicomplexa</taxon>
        <taxon>Aconoidasida</taxon>
        <taxon>Nephromycida</taxon>
        <taxon>Cardiosporidium</taxon>
    </lineage>
</organism>
<evidence type="ECO:0000313" key="5">
    <source>
        <dbReference type="Proteomes" id="UP000823046"/>
    </source>
</evidence>
<sequence>MKETTAMRSMITAEAEGNATNFVEMPPPLSEHSLLEENKRLQSEIQLLNRQKQASSEVFTQIIREYEDKINKYKQEKDIYTRNDSFQFMKELSSPMPTVSNSTKLWHSSKVKRNFFNSGNSFRFYLPSAIKKNKNDYQIWESHILPLIEGGIKTRFLESHISFQSIPVDLREKLWSAAIGNALQFSTILFDLLTTRSEHVERQLSKSNSDFSSSQKLFEESVHSVLLQLPHNIASAVSSVDTLSKNLPSNQTSFVSEKSDASSTNRHLEECLSPLGPPVAETTKCLTVAEEIFQGEKKSLQVTVDSLKLIFDPTALTTLQELEESKGFTWESCIMDSFKDIHMDIYRSLHWIIMFCQSHFPTTKEKDFSTVVSLAELCRKIQRSLERFVMFRPDIGYVQGMTCLFAVLLIFMDEYKTFVSFCNLFQKPLFKSLYTFDQAVLTLYFRTFDLMLFEKLPLIYTKFNSFNIRVDYFLVDWFYTLFCRILPSKIVTHVCDRIFILGEWIFLQVSLTIVKIFDEELLTGTPEECLSLLAPSRNTYTKINEKVFLEKLQSLHITESYVNSIFQHIRWHSNRLSSSLSATFSANQFSEMRQSSFEGDFVASFPYTDTEAIPSSVAATTSSLMKDLPRNTVPPLSHSITPTMLRQEDSTASHLATGKKIPSDPPTFQVLPIKAARKRFFFLRTSRSMPSEADVPPVLKPTDLPSIKRASPPNYSVKEGSSHLENAPCLTLETDVLHATDASLTLLSIPTLTECEYETSFASPLSDATAPMESANDAEVIEVAETAT</sequence>
<dbReference type="SUPFAM" id="SSF47923">
    <property type="entry name" value="Ypt/Rab-GAP domain of gyp1p"/>
    <property type="match status" value="2"/>
</dbReference>
<dbReference type="SMART" id="SM00164">
    <property type="entry name" value="TBC"/>
    <property type="match status" value="1"/>
</dbReference>
<keyword evidence="5" id="KW-1185">Reference proteome</keyword>
<dbReference type="InterPro" id="IPR050302">
    <property type="entry name" value="Rab_GAP_TBC_domain"/>
</dbReference>
<name>A0ABQ7JBJ5_9APIC</name>
<proteinExistence type="predicted"/>
<dbReference type="Gene3D" id="1.10.10.750">
    <property type="entry name" value="Ypt/Rab-GAP domain of gyp1p, domain 1"/>
    <property type="match status" value="1"/>
</dbReference>